<proteinExistence type="predicted"/>
<evidence type="ECO:0000313" key="3">
    <source>
        <dbReference type="Proteomes" id="UP001249959"/>
    </source>
</evidence>
<dbReference type="Gene3D" id="3.30.1380.10">
    <property type="match status" value="1"/>
</dbReference>
<sequence length="312" mass="36016">MRLFVGIIFFFCCFTINAQVDSLRLVCQPQQVSLVNQQDLLWMYRQRDTLRHHGAATNLQVVLNGNQLIYTDSTSLRYLASLQSTYPALDSIYSTVLQAETKYFAIQKDSLLAKVSALRWSMRYLQAVRNLQRQQQLNRSGRSQVLLSFHNFNLAADVGLYARRRYLRRSPRYERMGQMAKDLGIYWGGDFVGFPDPGHIQRFKNSAALVAKYPELAFEFEKYRDHYEAVYRKNALRVDKVLDTEALLITLNRLKAGKVCACQQAILPNANQSAVDAARVEVNTTQNRVFIKPYQGNGYYYSLGRWAYVTKN</sequence>
<keyword evidence="3" id="KW-1185">Reference proteome</keyword>
<gene>
    <name evidence="2" type="ORF">PQG45_10065</name>
</gene>
<dbReference type="Proteomes" id="UP001249959">
    <property type="component" value="Unassembled WGS sequence"/>
</dbReference>
<accession>A0ABU3TU25</accession>
<comment type="caution">
    <text evidence="2">The sequence shown here is derived from an EMBL/GenBank/DDBJ whole genome shotgun (WGS) entry which is preliminary data.</text>
</comment>
<dbReference type="EMBL" id="JAVNWW010000005">
    <property type="protein sequence ID" value="MDU0809381.1"/>
    <property type="molecule type" value="Genomic_DNA"/>
</dbReference>
<dbReference type="InterPro" id="IPR039561">
    <property type="entry name" value="Peptidase_M15C"/>
</dbReference>
<evidence type="ECO:0000259" key="1">
    <source>
        <dbReference type="Pfam" id="PF13539"/>
    </source>
</evidence>
<reference evidence="2 3" key="1">
    <citation type="submission" date="2023-09" db="EMBL/GenBank/DDBJ databases">
        <title>Aquirufa genomes.</title>
        <authorList>
            <person name="Pitt A."/>
        </authorList>
    </citation>
    <scope>NUCLEOTIDE SEQUENCE [LARGE SCALE GENOMIC DNA]</scope>
    <source>
        <strain evidence="2 3">LEOWEIH-7C</strain>
    </source>
</reference>
<organism evidence="2 3">
    <name type="scientific">Aquirufa regiilacus</name>
    <dbReference type="NCBI Taxonomy" id="3024868"/>
    <lineage>
        <taxon>Bacteria</taxon>
        <taxon>Pseudomonadati</taxon>
        <taxon>Bacteroidota</taxon>
        <taxon>Cytophagia</taxon>
        <taxon>Cytophagales</taxon>
        <taxon>Flectobacillaceae</taxon>
        <taxon>Aquirufa</taxon>
    </lineage>
</organism>
<name>A0ABU3TU25_9BACT</name>
<feature type="domain" description="Peptidase M15C" evidence="1">
    <location>
        <begin position="143"/>
        <end position="201"/>
    </location>
</feature>
<dbReference type="InterPro" id="IPR009045">
    <property type="entry name" value="Zn_M74/Hedgehog-like"/>
</dbReference>
<dbReference type="SUPFAM" id="SSF55166">
    <property type="entry name" value="Hedgehog/DD-peptidase"/>
    <property type="match status" value="1"/>
</dbReference>
<evidence type="ECO:0000313" key="2">
    <source>
        <dbReference type="EMBL" id="MDU0809381.1"/>
    </source>
</evidence>
<dbReference type="Pfam" id="PF13539">
    <property type="entry name" value="Peptidase_M15_4"/>
    <property type="match status" value="1"/>
</dbReference>
<protein>
    <submittedName>
        <fullName evidence="2">M15 family metallopeptidase</fullName>
    </submittedName>
</protein>
<dbReference type="RefSeq" id="WP_315576942.1">
    <property type="nucleotide sequence ID" value="NZ_JARDXH010000005.1"/>
</dbReference>